<accession>A0A392VG69</accession>
<sequence length="45" mass="5147">MRCDGVVAGVELTNQLRWLIRLLQIWGLRRLQSTRTGNTGWSCMG</sequence>
<keyword evidence="2" id="KW-1185">Reference proteome</keyword>
<reference evidence="1 2" key="1">
    <citation type="journal article" date="2018" name="Front. Plant Sci.">
        <title>Red Clover (Trifolium pratense) and Zigzag Clover (T. medium) - A Picture of Genomic Similarities and Differences.</title>
        <authorList>
            <person name="Dluhosova J."/>
            <person name="Istvanek J."/>
            <person name="Nedelnik J."/>
            <person name="Repkova J."/>
        </authorList>
    </citation>
    <scope>NUCLEOTIDE SEQUENCE [LARGE SCALE GENOMIC DNA]</scope>
    <source>
        <strain evidence="2">cv. 10/8</strain>
        <tissue evidence="1">Leaf</tissue>
    </source>
</reference>
<name>A0A392VG69_9FABA</name>
<dbReference type="EMBL" id="LXQA011164510">
    <property type="protein sequence ID" value="MCI87384.1"/>
    <property type="molecule type" value="Genomic_DNA"/>
</dbReference>
<organism evidence="1 2">
    <name type="scientific">Trifolium medium</name>
    <dbReference type="NCBI Taxonomy" id="97028"/>
    <lineage>
        <taxon>Eukaryota</taxon>
        <taxon>Viridiplantae</taxon>
        <taxon>Streptophyta</taxon>
        <taxon>Embryophyta</taxon>
        <taxon>Tracheophyta</taxon>
        <taxon>Spermatophyta</taxon>
        <taxon>Magnoliopsida</taxon>
        <taxon>eudicotyledons</taxon>
        <taxon>Gunneridae</taxon>
        <taxon>Pentapetalae</taxon>
        <taxon>rosids</taxon>
        <taxon>fabids</taxon>
        <taxon>Fabales</taxon>
        <taxon>Fabaceae</taxon>
        <taxon>Papilionoideae</taxon>
        <taxon>50 kb inversion clade</taxon>
        <taxon>NPAAA clade</taxon>
        <taxon>Hologalegina</taxon>
        <taxon>IRL clade</taxon>
        <taxon>Trifolieae</taxon>
        <taxon>Trifolium</taxon>
    </lineage>
</organism>
<protein>
    <submittedName>
        <fullName evidence="1">Uncharacterized protein</fullName>
    </submittedName>
</protein>
<proteinExistence type="predicted"/>
<dbReference type="Proteomes" id="UP000265520">
    <property type="component" value="Unassembled WGS sequence"/>
</dbReference>
<feature type="non-terminal residue" evidence="1">
    <location>
        <position position="45"/>
    </location>
</feature>
<dbReference type="AlphaFoldDB" id="A0A392VG69"/>
<evidence type="ECO:0000313" key="2">
    <source>
        <dbReference type="Proteomes" id="UP000265520"/>
    </source>
</evidence>
<comment type="caution">
    <text evidence="1">The sequence shown here is derived from an EMBL/GenBank/DDBJ whole genome shotgun (WGS) entry which is preliminary data.</text>
</comment>
<evidence type="ECO:0000313" key="1">
    <source>
        <dbReference type="EMBL" id="MCI87384.1"/>
    </source>
</evidence>